<feature type="transmembrane region" description="Helical" evidence="1">
    <location>
        <begin position="57"/>
        <end position="80"/>
    </location>
</feature>
<accession>A0AB73U8L6</accession>
<evidence type="ECO:0000313" key="2">
    <source>
        <dbReference type="EMBL" id="QDF73278.1"/>
    </source>
</evidence>
<dbReference type="Proteomes" id="UP000317728">
    <property type="component" value="Chromosome"/>
</dbReference>
<gene>
    <name evidence="2" type="ORF">FJK96_03995</name>
</gene>
<dbReference type="EMBL" id="CP041150">
    <property type="protein sequence ID" value="QDF73278.1"/>
    <property type="molecule type" value="Genomic_DNA"/>
</dbReference>
<reference evidence="2 3" key="1">
    <citation type="submission" date="2019-06" db="EMBL/GenBank/DDBJ databases">
        <title>Whole geneome sequnce of Mycobacteroides chelonae M77 isolated from bovine milk from Meghalaya, India.</title>
        <authorList>
            <person name="Vise E."/>
            <person name="Das S."/>
            <person name="Garg A."/>
            <person name="Ghatak S."/>
            <person name="Shakuntala I."/>
            <person name="Milton A.A.P."/>
            <person name="Karam A."/>
            <person name="Sanjukta R."/>
            <person name="Puro K."/>
            <person name="Sen A."/>
        </authorList>
    </citation>
    <scope>NUCLEOTIDE SEQUENCE [LARGE SCALE GENOMIC DNA]</scope>
    <source>
        <strain evidence="2 3">M77</strain>
    </source>
</reference>
<proteinExistence type="predicted"/>
<evidence type="ECO:0000313" key="3">
    <source>
        <dbReference type="Proteomes" id="UP000317728"/>
    </source>
</evidence>
<organism evidence="2 3">
    <name type="scientific">Mycobacteroides chelonae</name>
    <name type="common">Mycobacterium chelonae</name>
    <dbReference type="NCBI Taxonomy" id="1774"/>
    <lineage>
        <taxon>Bacteria</taxon>
        <taxon>Bacillati</taxon>
        <taxon>Actinomycetota</taxon>
        <taxon>Actinomycetes</taxon>
        <taxon>Mycobacteriales</taxon>
        <taxon>Mycobacteriaceae</taxon>
        <taxon>Mycobacteroides</taxon>
    </lineage>
</organism>
<keyword evidence="1" id="KW-0472">Membrane</keyword>
<sequence>MRNAAFTVGAIALMFALVALSSGHRGDFVVAMLAFAIAMWADLRTNRRGRYRDRSAVLLFIALIAIVITGMFSAPAAYAAQALSQNGIHA</sequence>
<dbReference type="AlphaFoldDB" id="A0AB73U8L6"/>
<name>A0AB73U8L6_MYCCH</name>
<feature type="transmembrane region" description="Helical" evidence="1">
    <location>
        <begin position="29"/>
        <end position="45"/>
    </location>
</feature>
<keyword evidence="1" id="KW-1133">Transmembrane helix</keyword>
<keyword evidence="1" id="KW-0812">Transmembrane</keyword>
<evidence type="ECO:0000256" key="1">
    <source>
        <dbReference type="SAM" id="Phobius"/>
    </source>
</evidence>
<protein>
    <submittedName>
        <fullName evidence="2">Uncharacterized protein</fullName>
    </submittedName>
</protein>